<accession>A0ABW6BUJ3</accession>
<reference evidence="3" key="1">
    <citation type="journal article" date="2019" name="Int. J. Syst. Evol. Microbiol.">
        <title>The Global Catalogue of Microorganisms (GCM) 10K type strain sequencing project: providing services to taxonomists for standard genome sequencing and annotation.</title>
        <authorList>
            <consortium name="The Broad Institute Genomics Platform"/>
            <consortium name="The Broad Institute Genome Sequencing Center for Infectious Disease"/>
            <person name="Wu L."/>
            <person name="Ma J."/>
        </authorList>
    </citation>
    <scope>NUCLEOTIDE SEQUENCE [LARGE SCALE GENOMIC DNA]</scope>
    <source>
        <strain evidence="3">KCTC 23984</strain>
    </source>
</reference>
<keyword evidence="1" id="KW-0812">Transmembrane</keyword>
<name>A0ABW6BUJ3_9BACT</name>
<feature type="transmembrane region" description="Helical" evidence="1">
    <location>
        <begin position="26"/>
        <end position="45"/>
    </location>
</feature>
<evidence type="ECO:0000313" key="2">
    <source>
        <dbReference type="EMBL" id="MFD3000748.1"/>
    </source>
</evidence>
<dbReference type="RefSeq" id="WP_377484094.1">
    <property type="nucleotide sequence ID" value="NZ_JBHUOX010000006.1"/>
</dbReference>
<comment type="caution">
    <text evidence="2">The sequence shown here is derived from an EMBL/GenBank/DDBJ whole genome shotgun (WGS) entry which is preliminary data.</text>
</comment>
<dbReference type="EMBL" id="JBHUOX010000006">
    <property type="protein sequence ID" value="MFD3000748.1"/>
    <property type="molecule type" value="Genomic_DNA"/>
</dbReference>
<evidence type="ECO:0000256" key="1">
    <source>
        <dbReference type="SAM" id="Phobius"/>
    </source>
</evidence>
<sequence length="50" mass="5811">MKKNTTPPVDTEEPIVKPPFFSSWSGMYWLVLGNLAFLIVLFYIITRVYS</sequence>
<proteinExistence type="predicted"/>
<gene>
    <name evidence="2" type="ORF">ACFS7Z_10280</name>
</gene>
<keyword evidence="3" id="KW-1185">Reference proteome</keyword>
<keyword evidence="1" id="KW-0472">Membrane</keyword>
<keyword evidence="1" id="KW-1133">Transmembrane helix</keyword>
<evidence type="ECO:0000313" key="3">
    <source>
        <dbReference type="Proteomes" id="UP001597641"/>
    </source>
</evidence>
<protein>
    <submittedName>
        <fullName evidence="2">Uncharacterized protein</fullName>
    </submittedName>
</protein>
<organism evidence="2 3">
    <name type="scientific">Pontibacter toksunensis</name>
    <dbReference type="NCBI Taxonomy" id="1332631"/>
    <lineage>
        <taxon>Bacteria</taxon>
        <taxon>Pseudomonadati</taxon>
        <taxon>Bacteroidota</taxon>
        <taxon>Cytophagia</taxon>
        <taxon>Cytophagales</taxon>
        <taxon>Hymenobacteraceae</taxon>
        <taxon>Pontibacter</taxon>
    </lineage>
</organism>
<dbReference type="Proteomes" id="UP001597641">
    <property type="component" value="Unassembled WGS sequence"/>
</dbReference>